<dbReference type="InParanoid" id="F4W9X2"/>
<organism evidence="3">
    <name type="scientific">Acromyrmex echinatior</name>
    <name type="common">Panamanian leafcutter ant</name>
    <name type="synonym">Acromyrmex octospinosus echinatior</name>
    <dbReference type="NCBI Taxonomy" id="103372"/>
    <lineage>
        <taxon>Eukaryota</taxon>
        <taxon>Metazoa</taxon>
        <taxon>Ecdysozoa</taxon>
        <taxon>Arthropoda</taxon>
        <taxon>Hexapoda</taxon>
        <taxon>Insecta</taxon>
        <taxon>Pterygota</taxon>
        <taxon>Neoptera</taxon>
        <taxon>Endopterygota</taxon>
        <taxon>Hymenoptera</taxon>
        <taxon>Apocrita</taxon>
        <taxon>Aculeata</taxon>
        <taxon>Formicoidea</taxon>
        <taxon>Formicidae</taxon>
        <taxon>Myrmicinae</taxon>
        <taxon>Acromyrmex</taxon>
    </lineage>
</organism>
<dbReference type="OrthoDB" id="7699784at2759"/>
<accession>F4W9X2</accession>
<proteinExistence type="predicted"/>
<name>F4W9X2_ACREC</name>
<evidence type="ECO:0000313" key="2">
    <source>
        <dbReference type="EMBL" id="EGI69108.1"/>
    </source>
</evidence>
<feature type="compositionally biased region" description="Basic residues" evidence="1">
    <location>
        <begin position="63"/>
        <end position="87"/>
    </location>
</feature>
<evidence type="ECO:0000313" key="3">
    <source>
        <dbReference type="Proteomes" id="UP000007755"/>
    </source>
</evidence>
<protein>
    <submittedName>
        <fullName evidence="2">Uncharacterized protein</fullName>
    </submittedName>
</protein>
<reference evidence="2" key="1">
    <citation type="submission" date="2011-02" db="EMBL/GenBank/DDBJ databases">
        <title>The genome of the leaf-cutting ant Acromyrmex echinatior suggests key adaptations to social evolution and fungus farming.</title>
        <authorList>
            <person name="Nygaard S."/>
            <person name="Zhang G."/>
        </authorList>
    </citation>
    <scope>NUCLEOTIDE SEQUENCE</scope>
</reference>
<feature type="region of interest" description="Disordered" evidence="1">
    <location>
        <begin position="1"/>
        <end position="102"/>
    </location>
</feature>
<feature type="compositionally biased region" description="Low complexity" evidence="1">
    <location>
        <begin position="88"/>
        <end position="97"/>
    </location>
</feature>
<evidence type="ECO:0000256" key="1">
    <source>
        <dbReference type="SAM" id="MobiDB-lite"/>
    </source>
</evidence>
<dbReference type="Proteomes" id="UP000007755">
    <property type="component" value="Unassembled WGS sequence"/>
</dbReference>
<feature type="compositionally biased region" description="Basic and acidic residues" evidence="1">
    <location>
        <begin position="10"/>
        <end position="19"/>
    </location>
</feature>
<dbReference type="EMBL" id="GL888033">
    <property type="protein sequence ID" value="EGI69108.1"/>
    <property type="molecule type" value="Genomic_DNA"/>
</dbReference>
<dbReference type="AlphaFoldDB" id="F4W9X2"/>
<keyword evidence="3" id="KW-1185">Reference proteome</keyword>
<sequence>MKGSSEEEGYENRVTDIGEKRRRRASNIYGEAPLVPAPPISDDTDRQFWAEDELSSSESRQRLTARRKRRHSVSYRNRAANKSRSRASRPSNSSSDSIHAETSAKVCRIRKHWLNPKIEKLQSRKAYINTEETACTVNKVISSEHQASTSSSRLENHESVLWRENYCEQADNKRTLNVKKVRLKKTHGPPKSKPK</sequence>
<gene>
    <name evidence="2" type="ORF">G5I_02280</name>
</gene>